<dbReference type="SMART" id="SM00064">
    <property type="entry name" value="FYVE"/>
    <property type="match status" value="1"/>
</dbReference>
<sequence length="388" mass="43469">MYTSDSFGFRSVCALLYPAHIEDAALLQVMHTADRSHFFGVKFVALNAPSVTDEIASTKEFLYAEYSGMCVDAHGVSTYFVLTCPLSVTQGLRANAGCVKLYRQKSPFVVDVTTQAIVLQKQPRGRGNRGSVGLAVQYAQSQGHLMYWKPLNVLIPRGLAKDLLSLPHEATLPESRQLTTGSFAEAWGHSQKCVTCQKSFYLLRPKHHCRHCGWSMCGNCKTALPCVDRARDDGVSVSTEKFCKSCLVQARLAAHRETQPPILPSRSALKQIDLDAFEAIQLYDPPHEQRITEENLDIFEASTNQLVKFNDTPRRPKMQPNVLHPLRGTVLFESPSQQYPRGSSMIRLYDLSATPPSNQMDLLADYEQVDRHSPPRSSLSTRPSYQRY</sequence>
<dbReference type="RefSeq" id="XP_009823866.1">
    <property type="nucleotide sequence ID" value="XM_009825564.1"/>
</dbReference>
<dbReference type="GO" id="GO:0008270">
    <property type="term" value="F:zinc ion binding"/>
    <property type="evidence" value="ECO:0007669"/>
    <property type="project" value="UniProtKB-KW"/>
</dbReference>
<feature type="domain" description="FYVE-type" evidence="6">
    <location>
        <begin position="187"/>
        <end position="251"/>
    </location>
</feature>
<feature type="region of interest" description="Disordered" evidence="5">
    <location>
        <begin position="368"/>
        <end position="388"/>
    </location>
</feature>
<dbReference type="InterPro" id="IPR013083">
    <property type="entry name" value="Znf_RING/FYVE/PHD"/>
</dbReference>
<keyword evidence="1" id="KW-0479">Metal-binding</keyword>
<dbReference type="AlphaFoldDB" id="W4H5A8"/>
<keyword evidence="3" id="KW-0862">Zinc</keyword>
<dbReference type="PANTHER" id="PTHR13510:SF44">
    <property type="entry name" value="RABENOSYN-5"/>
    <property type="match status" value="1"/>
</dbReference>
<gene>
    <name evidence="7" type="ORF">H257_02073</name>
</gene>
<evidence type="ECO:0000256" key="4">
    <source>
        <dbReference type="PROSITE-ProRule" id="PRU00091"/>
    </source>
</evidence>
<evidence type="ECO:0000259" key="6">
    <source>
        <dbReference type="PROSITE" id="PS50178"/>
    </source>
</evidence>
<accession>W4H5A8</accession>
<evidence type="ECO:0000256" key="5">
    <source>
        <dbReference type="SAM" id="MobiDB-lite"/>
    </source>
</evidence>
<dbReference type="Gene3D" id="3.30.40.10">
    <property type="entry name" value="Zinc/RING finger domain, C3HC4 (zinc finger)"/>
    <property type="match status" value="1"/>
</dbReference>
<feature type="non-terminal residue" evidence="7">
    <location>
        <position position="1"/>
    </location>
</feature>
<name>W4H5A8_APHAT</name>
<keyword evidence="2 4" id="KW-0863">Zinc-finger</keyword>
<dbReference type="InterPro" id="IPR017455">
    <property type="entry name" value="Znf_FYVE-rel"/>
</dbReference>
<evidence type="ECO:0000313" key="7">
    <source>
        <dbReference type="EMBL" id="ETV87067.1"/>
    </source>
</evidence>
<dbReference type="CDD" id="cd00065">
    <property type="entry name" value="FYVE_like_SF"/>
    <property type="match status" value="1"/>
</dbReference>
<evidence type="ECO:0000256" key="2">
    <source>
        <dbReference type="ARBA" id="ARBA00022771"/>
    </source>
</evidence>
<reference evidence="7" key="1">
    <citation type="submission" date="2013-12" db="EMBL/GenBank/DDBJ databases">
        <title>The Genome Sequence of Aphanomyces astaci APO3.</title>
        <authorList>
            <consortium name="The Broad Institute Genomics Platform"/>
            <person name="Russ C."/>
            <person name="Tyler B."/>
            <person name="van West P."/>
            <person name="Dieguez-Uribeondo J."/>
            <person name="Young S.K."/>
            <person name="Zeng Q."/>
            <person name="Gargeya S."/>
            <person name="Fitzgerald M."/>
            <person name="Abouelleil A."/>
            <person name="Alvarado L."/>
            <person name="Chapman S.B."/>
            <person name="Gainer-Dewar J."/>
            <person name="Goldberg J."/>
            <person name="Griggs A."/>
            <person name="Gujja S."/>
            <person name="Hansen M."/>
            <person name="Howarth C."/>
            <person name="Imamovic A."/>
            <person name="Ireland A."/>
            <person name="Larimer J."/>
            <person name="McCowan C."/>
            <person name="Murphy C."/>
            <person name="Pearson M."/>
            <person name="Poon T.W."/>
            <person name="Priest M."/>
            <person name="Roberts A."/>
            <person name="Saif S."/>
            <person name="Shea T."/>
            <person name="Sykes S."/>
            <person name="Wortman J."/>
            <person name="Nusbaum C."/>
            <person name="Birren B."/>
        </authorList>
    </citation>
    <scope>NUCLEOTIDE SEQUENCE [LARGE SCALE GENOMIC DNA]</scope>
    <source>
        <strain evidence="7">APO3</strain>
    </source>
</reference>
<dbReference type="PROSITE" id="PS50178">
    <property type="entry name" value="ZF_FYVE"/>
    <property type="match status" value="1"/>
</dbReference>
<organism evidence="7">
    <name type="scientific">Aphanomyces astaci</name>
    <name type="common">Crayfish plague agent</name>
    <dbReference type="NCBI Taxonomy" id="112090"/>
    <lineage>
        <taxon>Eukaryota</taxon>
        <taxon>Sar</taxon>
        <taxon>Stramenopiles</taxon>
        <taxon>Oomycota</taxon>
        <taxon>Saprolegniomycetes</taxon>
        <taxon>Saprolegniales</taxon>
        <taxon>Verrucalvaceae</taxon>
        <taxon>Aphanomyces</taxon>
    </lineage>
</organism>
<dbReference type="STRING" id="112090.W4H5A8"/>
<dbReference type="PANTHER" id="PTHR13510">
    <property type="entry name" value="FYVE-FINGER-CONTAINING RAB5 EFFECTOR PROTEIN RABENOSYN-5-RELATED"/>
    <property type="match status" value="1"/>
</dbReference>
<protein>
    <recommendedName>
        <fullName evidence="6">FYVE-type domain-containing protein</fullName>
    </recommendedName>
</protein>
<dbReference type="InterPro" id="IPR011011">
    <property type="entry name" value="Znf_FYVE_PHD"/>
</dbReference>
<dbReference type="Pfam" id="PF01363">
    <property type="entry name" value="FYVE"/>
    <property type="match status" value="1"/>
</dbReference>
<dbReference type="InterPro" id="IPR052727">
    <property type="entry name" value="Rab4/Rab5_effector"/>
</dbReference>
<dbReference type="OrthoDB" id="78249at2759"/>
<dbReference type="EMBL" id="KI913116">
    <property type="protein sequence ID" value="ETV87067.1"/>
    <property type="molecule type" value="Genomic_DNA"/>
</dbReference>
<dbReference type="VEuPathDB" id="FungiDB:H257_02073"/>
<dbReference type="InterPro" id="IPR000306">
    <property type="entry name" value="Znf_FYVE"/>
</dbReference>
<dbReference type="GeneID" id="20804069"/>
<feature type="compositionally biased region" description="Low complexity" evidence="5">
    <location>
        <begin position="375"/>
        <end position="388"/>
    </location>
</feature>
<evidence type="ECO:0000256" key="1">
    <source>
        <dbReference type="ARBA" id="ARBA00022723"/>
    </source>
</evidence>
<evidence type="ECO:0000256" key="3">
    <source>
        <dbReference type="ARBA" id="ARBA00022833"/>
    </source>
</evidence>
<proteinExistence type="predicted"/>
<dbReference type="SUPFAM" id="SSF57903">
    <property type="entry name" value="FYVE/PHD zinc finger"/>
    <property type="match status" value="1"/>
</dbReference>